<reference evidence="1 2" key="1">
    <citation type="submission" date="2018-05" db="EMBL/GenBank/DDBJ databases">
        <title>Complete Genome Sequences of Extremely Thermoacidophilic, Metal-Mobilizing Type-Strain Members of the Archaeal Family Sulfolobaceae: Acidianus brierleyi DSM-1651T, Acidianus sulfidivorans DSM-18786T, Metallosphaera hakonensis DSM-7519T, and Metallosphaera prunae DSM-10039T.</title>
        <authorList>
            <person name="Counts J.A."/>
            <person name="Kelly R.M."/>
        </authorList>
    </citation>
    <scope>NUCLEOTIDE SEQUENCE [LARGE SCALE GENOMIC DNA]</scope>
    <source>
        <strain evidence="1 2">DSM 1651</strain>
    </source>
</reference>
<evidence type="ECO:0000313" key="2">
    <source>
        <dbReference type="Proteomes" id="UP000248044"/>
    </source>
</evidence>
<name>A0A2U9IGK6_9CREN</name>
<dbReference type="Proteomes" id="UP000248044">
    <property type="component" value="Chromosome"/>
</dbReference>
<accession>A0A2U9IGK6</accession>
<evidence type="ECO:0000313" key="1">
    <source>
        <dbReference type="EMBL" id="AWR95064.1"/>
    </source>
</evidence>
<gene>
    <name evidence="1" type="ORF">DFR85_11090</name>
</gene>
<sequence>MESRAKQLLEESIDEVEKYGSFTSMYLLLKKVYSDFEKLTKEGRIDYNIKVDDLILISLHEREMNKISLFVSSFLIYDYLSKNYIVQDGLFYFRWNKRIFIYSPRIESHIYYLIRLGYLQGIKNFKLTNRGYEEAESILLSLNCEDRKNIKNIIIDICLKTKLKELKEYVKKYLFNY</sequence>
<proteinExistence type="predicted"/>
<protein>
    <submittedName>
        <fullName evidence="1">Uncharacterized protein</fullName>
    </submittedName>
</protein>
<organism evidence="1 2">
    <name type="scientific">Acidianus brierleyi</name>
    <dbReference type="NCBI Taxonomy" id="41673"/>
    <lineage>
        <taxon>Archaea</taxon>
        <taxon>Thermoproteota</taxon>
        <taxon>Thermoprotei</taxon>
        <taxon>Sulfolobales</taxon>
        <taxon>Sulfolobaceae</taxon>
        <taxon>Acidianus</taxon>
    </lineage>
</organism>
<dbReference type="KEGG" id="abri:DFR85_11090"/>
<dbReference type="EMBL" id="CP029289">
    <property type="protein sequence ID" value="AWR95064.1"/>
    <property type="molecule type" value="Genomic_DNA"/>
</dbReference>
<keyword evidence="2" id="KW-1185">Reference proteome</keyword>
<dbReference type="AlphaFoldDB" id="A0A2U9IGK6"/>